<feature type="domain" description="DH" evidence="6">
    <location>
        <begin position="1027"/>
        <end position="1213"/>
    </location>
</feature>
<feature type="compositionally biased region" description="Polar residues" evidence="3">
    <location>
        <begin position="1380"/>
        <end position="1389"/>
    </location>
</feature>
<evidence type="ECO:0000256" key="1">
    <source>
        <dbReference type="ARBA" id="ARBA00022658"/>
    </source>
</evidence>
<feature type="compositionally biased region" description="Polar residues" evidence="3">
    <location>
        <begin position="2279"/>
        <end position="2294"/>
    </location>
</feature>
<feature type="compositionally biased region" description="Low complexity" evidence="3">
    <location>
        <begin position="2406"/>
        <end position="2431"/>
    </location>
</feature>
<dbReference type="PROSITE" id="PS00720">
    <property type="entry name" value="RASGEF"/>
    <property type="match status" value="1"/>
</dbReference>
<feature type="compositionally biased region" description="Polar residues" evidence="3">
    <location>
        <begin position="344"/>
        <end position="362"/>
    </location>
</feature>
<dbReference type="SMART" id="SM00325">
    <property type="entry name" value="RhoGEF"/>
    <property type="match status" value="1"/>
</dbReference>
<feature type="domain" description="PH" evidence="4">
    <location>
        <begin position="183"/>
        <end position="216"/>
    </location>
</feature>
<dbReference type="SMART" id="SM00147">
    <property type="entry name" value="RasGEF"/>
    <property type="match status" value="1"/>
</dbReference>
<keyword evidence="1 2" id="KW-0344">Guanine-nucleotide releasing factor</keyword>
<feature type="compositionally biased region" description="Basic residues" evidence="3">
    <location>
        <begin position="831"/>
        <end position="840"/>
    </location>
</feature>
<feature type="non-terminal residue" evidence="7">
    <location>
        <position position="3191"/>
    </location>
</feature>
<feature type="compositionally biased region" description="Polar residues" evidence="3">
    <location>
        <begin position="1896"/>
        <end position="1905"/>
    </location>
</feature>
<feature type="compositionally biased region" description="Low complexity" evidence="3">
    <location>
        <begin position="1259"/>
        <end position="1276"/>
    </location>
</feature>
<feature type="region of interest" description="Disordered" evidence="3">
    <location>
        <begin position="414"/>
        <end position="522"/>
    </location>
</feature>
<feature type="compositionally biased region" description="Low complexity" evidence="3">
    <location>
        <begin position="236"/>
        <end position="246"/>
    </location>
</feature>
<feature type="compositionally biased region" description="Low complexity" evidence="3">
    <location>
        <begin position="2159"/>
        <end position="2172"/>
    </location>
</feature>
<feature type="region of interest" description="Disordered" evidence="3">
    <location>
        <begin position="1259"/>
        <end position="1289"/>
    </location>
</feature>
<feature type="compositionally biased region" description="Acidic residues" evidence="3">
    <location>
        <begin position="2203"/>
        <end position="2220"/>
    </location>
</feature>
<organism evidence="7 8">
    <name type="scientific">Fragariocoptes setiger</name>
    <dbReference type="NCBI Taxonomy" id="1670756"/>
    <lineage>
        <taxon>Eukaryota</taxon>
        <taxon>Metazoa</taxon>
        <taxon>Ecdysozoa</taxon>
        <taxon>Arthropoda</taxon>
        <taxon>Chelicerata</taxon>
        <taxon>Arachnida</taxon>
        <taxon>Acari</taxon>
        <taxon>Acariformes</taxon>
        <taxon>Trombidiformes</taxon>
        <taxon>Prostigmata</taxon>
        <taxon>Eupodina</taxon>
        <taxon>Eriophyoidea</taxon>
        <taxon>Phytoptidae</taxon>
        <taxon>Fragariocoptes</taxon>
    </lineage>
</organism>
<feature type="region of interest" description="Disordered" evidence="3">
    <location>
        <begin position="1597"/>
        <end position="1626"/>
    </location>
</feature>
<feature type="region of interest" description="Disordered" evidence="3">
    <location>
        <begin position="795"/>
        <end position="905"/>
    </location>
</feature>
<feature type="compositionally biased region" description="Acidic residues" evidence="3">
    <location>
        <begin position="885"/>
        <end position="902"/>
    </location>
</feature>
<dbReference type="PROSITE" id="PS50010">
    <property type="entry name" value="DH_2"/>
    <property type="match status" value="1"/>
</dbReference>
<feature type="compositionally biased region" description="Polar residues" evidence="3">
    <location>
        <begin position="226"/>
        <end position="235"/>
    </location>
</feature>
<feature type="compositionally biased region" description="Low complexity" evidence="3">
    <location>
        <begin position="1597"/>
        <end position="1610"/>
    </location>
</feature>
<feature type="domain" description="PH" evidence="4">
    <location>
        <begin position="679"/>
        <end position="714"/>
    </location>
</feature>
<feature type="compositionally biased region" description="Low complexity" evidence="3">
    <location>
        <begin position="443"/>
        <end position="485"/>
    </location>
</feature>
<feature type="compositionally biased region" description="Basic and acidic residues" evidence="3">
    <location>
        <begin position="550"/>
        <end position="560"/>
    </location>
</feature>
<keyword evidence="8" id="KW-1185">Reference proteome</keyword>
<dbReference type="Proteomes" id="UP000825002">
    <property type="component" value="Unassembled WGS sequence"/>
</dbReference>
<feature type="compositionally biased region" description="Low complexity" evidence="3">
    <location>
        <begin position="2221"/>
        <end position="2249"/>
    </location>
</feature>
<feature type="region of interest" description="Disordered" evidence="3">
    <location>
        <begin position="226"/>
        <end position="323"/>
    </location>
</feature>
<feature type="region of interest" description="Disordered" evidence="3">
    <location>
        <begin position="1411"/>
        <end position="1448"/>
    </location>
</feature>
<dbReference type="Gene3D" id="1.20.900.10">
    <property type="entry name" value="Dbl homology (DH) domain"/>
    <property type="match status" value="1"/>
</dbReference>
<dbReference type="InterPro" id="IPR019804">
    <property type="entry name" value="Ras_G-nucl-exch_fac_CS"/>
</dbReference>
<evidence type="ECO:0000313" key="7">
    <source>
        <dbReference type="EMBL" id="KAG9510756.1"/>
    </source>
</evidence>
<name>A0ABQ7SBJ4_9ACAR</name>
<dbReference type="SMART" id="SM00233">
    <property type="entry name" value="PH"/>
    <property type="match status" value="2"/>
</dbReference>
<feature type="region of interest" description="Disordered" evidence="3">
    <location>
        <begin position="2466"/>
        <end position="2514"/>
    </location>
</feature>
<dbReference type="EMBL" id="JAIFTH010000081">
    <property type="protein sequence ID" value="KAG9510756.1"/>
    <property type="molecule type" value="Genomic_DNA"/>
</dbReference>
<evidence type="ECO:0000259" key="4">
    <source>
        <dbReference type="PROSITE" id="PS50003"/>
    </source>
</evidence>
<feature type="compositionally biased region" description="Low complexity" evidence="3">
    <location>
        <begin position="795"/>
        <end position="819"/>
    </location>
</feature>
<comment type="caution">
    <text evidence="7">The sequence shown here is derived from an EMBL/GenBank/DDBJ whole genome shotgun (WGS) entry which is preliminary data.</text>
</comment>
<dbReference type="Gene3D" id="2.30.29.30">
    <property type="entry name" value="Pleckstrin-homology domain (PH domain)/Phosphotyrosine-binding domain (PTB)"/>
    <property type="match status" value="2"/>
</dbReference>
<dbReference type="Pfam" id="PF00617">
    <property type="entry name" value="RasGEF"/>
    <property type="match status" value="1"/>
</dbReference>
<evidence type="ECO:0000256" key="2">
    <source>
        <dbReference type="PROSITE-ProRule" id="PRU00168"/>
    </source>
</evidence>
<evidence type="ECO:0000313" key="8">
    <source>
        <dbReference type="Proteomes" id="UP000825002"/>
    </source>
</evidence>
<feature type="compositionally biased region" description="Low complexity" evidence="3">
    <location>
        <begin position="284"/>
        <end position="299"/>
    </location>
</feature>
<dbReference type="InterPro" id="IPR001849">
    <property type="entry name" value="PH_domain"/>
</dbReference>
<reference evidence="7 8" key="1">
    <citation type="submission" date="2020-10" db="EMBL/GenBank/DDBJ databases">
        <authorList>
            <person name="Klimov P.B."/>
            <person name="Dyachkov S.M."/>
            <person name="Chetverikov P.E."/>
        </authorList>
    </citation>
    <scope>NUCLEOTIDE SEQUENCE [LARGE SCALE GENOMIC DNA]</scope>
    <source>
        <strain evidence="7">BMOC 18-1129-001#AD2665</strain>
        <tissue evidence="7">Entire mites</tissue>
    </source>
</reference>
<feature type="region of interest" description="Disordered" evidence="3">
    <location>
        <begin position="2138"/>
        <end position="2185"/>
    </location>
</feature>
<dbReference type="PROSITE" id="PS50009">
    <property type="entry name" value="RASGEF_CAT"/>
    <property type="match status" value="1"/>
</dbReference>
<feature type="compositionally biased region" description="Low complexity" evidence="3">
    <location>
        <begin position="491"/>
        <end position="510"/>
    </location>
</feature>
<feature type="region of interest" description="Disordered" evidence="3">
    <location>
        <begin position="3165"/>
        <end position="3191"/>
    </location>
</feature>
<dbReference type="InterPro" id="IPR000219">
    <property type="entry name" value="DH_dom"/>
</dbReference>
<dbReference type="PANTHER" id="PTHR23113">
    <property type="entry name" value="GUANINE NUCLEOTIDE EXCHANGE FACTOR"/>
    <property type="match status" value="1"/>
</dbReference>
<dbReference type="Pfam" id="PF00618">
    <property type="entry name" value="RasGEF_N"/>
    <property type="match status" value="1"/>
</dbReference>
<feature type="compositionally biased region" description="Low complexity" evidence="3">
    <location>
        <begin position="1414"/>
        <end position="1444"/>
    </location>
</feature>
<dbReference type="PANTHER" id="PTHR23113:SF99">
    <property type="entry name" value="RASGEF DOMAIN-CONTAINING PROTEIN"/>
    <property type="match status" value="1"/>
</dbReference>
<feature type="compositionally biased region" description="Low complexity" evidence="3">
    <location>
        <begin position="2263"/>
        <end position="2273"/>
    </location>
</feature>
<feature type="region of interest" description="Disordered" evidence="3">
    <location>
        <begin position="2199"/>
        <end position="2333"/>
    </location>
</feature>
<feature type="compositionally biased region" description="Low complexity" evidence="3">
    <location>
        <begin position="421"/>
        <end position="436"/>
    </location>
</feature>
<feature type="region of interest" description="Disordered" evidence="3">
    <location>
        <begin position="1795"/>
        <end position="1834"/>
    </location>
</feature>
<dbReference type="SUPFAM" id="SSF50729">
    <property type="entry name" value="PH domain-like"/>
    <property type="match status" value="2"/>
</dbReference>
<feature type="compositionally biased region" description="Low complexity" evidence="3">
    <location>
        <begin position="3167"/>
        <end position="3179"/>
    </location>
</feature>
<dbReference type="SUPFAM" id="SSF48065">
    <property type="entry name" value="DBL homology domain (DH-domain)"/>
    <property type="match status" value="1"/>
</dbReference>
<protein>
    <submittedName>
        <fullName evidence="7">Ras-specific guanine nucleotide-releasing factor 2</fullName>
    </submittedName>
</protein>
<dbReference type="PROSITE" id="PS50096">
    <property type="entry name" value="IQ"/>
    <property type="match status" value="1"/>
</dbReference>
<accession>A0ABQ7SBJ4</accession>
<feature type="region of interest" description="Disordered" evidence="3">
    <location>
        <begin position="1889"/>
        <end position="1939"/>
    </location>
</feature>
<dbReference type="InterPro" id="IPR001895">
    <property type="entry name" value="RASGEF_cat_dom"/>
</dbReference>
<feature type="non-terminal residue" evidence="7">
    <location>
        <position position="1"/>
    </location>
</feature>
<feature type="region of interest" description="Disordered" evidence="3">
    <location>
        <begin position="540"/>
        <end position="560"/>
    </location>
</feature>
<evidence type="ECO:0000259" key="6">
    <source>
        <dbReference type="PROSITE" id="PS50010"/>
    </source>
</evidence>
<dbReference type="InterPro" id="IPR008937">
    <property type="entry name" value="Ras-like_GEF"/>
</dbReference>
<feature type="compositionally biased region" description="Polar residues" evidence="3">
    <location>
        <begin position="1350"/>
        <end position="1367"/>
    </location>
</feature>
<feature type="compositionally biased region" description="Low complexity" evidence="3">
    <location>
        <begin position="851"/>
        <end position="879"/>
    </location>
</feature>
<feature type="region of interest" description="Disordered" evidence="3">
    <location>
        <begin position="1342"/>
        <end position="1399"/>
    </location>
</feature>
<feature type="compositionally biased region" description="Low complexity" evidence="3">
    <location>
        <begin position="1907"/>
        <end position="1920"/>
    </location>
</feature>
<dbReference type="CDD" id="cd00155">
    <property type="entry name" value="RasGEF"/>
    <property type="match status" value="1"/>
</dbReference>
<feature type="compositionally biased region" description="Polar residues" evidence="3">
    <location>
        <begin position="2032"/>
        <end position="2045"/>
    </location>
</feature>
<dbReference type="CDD" id="cd00160">
    <property type="entry name" value="RhoGEF"/>
    <property type="match status" value="1"/>
</dbReference>
<dbReference type="InterPro" id="IPR036964">
    <property type="entry name" value="RASGEF_cat_dom_sf"/>
</dbReference>
<dbReference type="InterPro" id="IPR035899">
    <property type="entry name" value="DBL_dom_sf"/>
</dbReference>
<dbReference type="Gene3D" id="1.20.870.10">
    <property type="entry name" value="Son of sevenless (SoS) protein Chain: S domain 1"/>
    <property type="match status" value="2"/>
</dbReference>
<dbReference type="Pfam" id="PF00621">
    <property type="entry name" value="RhoGEF"/>
    <property type="match status" value="1"/>
</dbReference>
<feature type="region of interest" description="Disordered" evidence="3">
    <location>
        <begin position="2020"/>
        <end position="2045"/>
    </location>
</feature>
<dbReference type="SUPFAM" id="SSF48366">
    <property type="entry name" value="Ras GEF"/>
    <property type="match status" value="1"/>
</dbReference>
<sequence length="3191" mass="346585">AITGFWTTPELKHALKRGYKLLEIYSVYHYEQRSSELFEEYIRMWLREKQETSGWPFNCTTDAEKEAYIERYKLKEGIQLRSEKISKNPGRGQVAKLMLNFTLGKICSAIQPRPNRNLYRLLKGLRAPVRHEGKLIFPLCGGYLKDEDLWNDFLPDASGSGSTGNGLYRPPQLIALAEKGINDNCLRGFLFKRSSRTQKWRLKWFLLFENLLFYFEHQSDTGAVSQQQQKQTCGGSSNNISNPISSALGSTASNQPHHWVQHDSSGAPYYHHGKHHQFNVGDEQQQQQQQSQSQSQQQQPHSSDGAVFFPCGPGHLGTPTRNVPTNIAKERYVLHASESARTPGKTSTQPGTTTSQATPTASLLSRPVGVIFLEGSYCDRSTGNDATSIVCQKSPQMALLASSINANLSLSATGTPSKQVAASPAHHSQQHQPQQSMMHRDSSSYYPSWQEQPQQQQSTQQQQQNSNHQSTSQHRTRGSSSTGSSNESDFSKSSASHDNSNSSSNNNNINIGGRDKQQATSNPLAWREMSFSIGCLRQESKPGEKAWQGRGDDEGKKERERNMRVIQVAVVSSEHSQSITIYLIMIDAHQDSLQTYNTGFAVIQCEAVRLSPYFAFQENEDEERKKKKKKTRKENQEINKKILLNSTLLEVETISGASEKMASEGERQIKRNSNVSNTCFTITWRREGSKRYEFRAESESECQTWIQAIDGARYSKIVQDKEELEAKHLHLVQIVESESTAKWQYFRQCDELSHEVKRLRAELCAIRRAESRQHQLRLILAKSAVAAAAASKARARAASNNNNNDEQQSSSDNNNNRQSTTTTGVAGQVQKRSRRRHKSTSGRSGGGGGSLSASDNNLTDKLLTNDTNSDNNNNSNNNNHSPGTADDDQSANDDNDNDDDDDRLASDTDSEQLLLQQLHDSAALLSAGIAVTHSDCCLTQAACYYGTCACGTHAHLVGGCGADMAINSACQALSGGGVISANEREAAEQLRKIKKVQGFFRGWLCRRRWKQIVNEYINSPHAECMRKRNHLVFRMVEAEEEYVQLMQLMISAFLRPIKMAASSQRPACTHDEVASIFLNSETVLFLHQIFLKGLMARMESWPTLVLADLFNMLLPMLTIYQEYVRNHHYSLQVLAECKQREQFSALLRRLEDKPIVAGRTLETFLTYPMHQIPRYIICLHEILAHTPHNHVERKSLYEAQTKLEQLSRQMHDEVSETENIRQNLAIERMIIDGCDILLDVNQVFVRQGTLVQIVSTANAHGSSSSGAHGASSGTSSKTKLRSKFSSALQGRNEPKEYVRQCFLFTNHLLLCTRTKDGKLHLVQDVGKIALSEVTLIEDPSDTQLVGAPNHQGSHCQSNTTHQHNNQAGEDGATRNEKRASSASAPTNSHQYHHNDKGHKSSLSLVVSWAAPNTQQSQSSTSNQAQQSQQSNAMQQQHQQNQSHGHANHADYGNCDFKIVFDPKAARDSAPFVHLVAPSVQEKAAWMSDISQMRAMLYMASDNSNNTTCEQTSVTTRANYYLASSVVAVTVALVMAGGVVESPSVDTALLSANICASGVTSGTPSPVESLLSLSQVQMPPIVPLQPMPSPLSPMAQVQIQQQQQQPQQSTQVSAGAHACQCRRRRRRRLGHRRTYRNKRVQFVAPRSASVADPGAGTSSGGRGEYGQQCHRCGGVRVECIDNVHFNDFFQGAMRDSSSVTMSQSVRNDPRLFKDDVDIRFSRALNSCKLPQIRYASKERLFERLTDLRFLSIDFLNTFLLTYRVFTDGVTVLDALKRVHHSAECWVAPATPTALIGPTGPLSGGQCNNNSSHSPMASNNQGGQHSTSNSVVQRWQVSPSVSSRPSIVSSSAIASNTSASAGSNNNLSPQHFLSATDLNAPQRRRSTIASLTPVAGSAASSVPTTPVEQPLSQPHPSPQSMSHRAQQETVHDNNSNSQSHNRELCHEDDIVYETNSMSPIEQQLSHINGGRGTIVAGTSTVGGAVAQPTSVGHGTSTSTTVAEQLLNSPTSGQHWRLRHRKFADAQAAAAAASSGGQPPTNATPTSVSLVAGHNSLSPAAAANKTINDYYQRRASAAPTLSLTLCPIECDALTSTNTTSSTRDTGHNNANNDNNKIAAHSAATAQPVNSDALHVYPRQRTPATNEHQLNVDDEWPDQPEVAKAPPSTPTPESAAQLGATQSSVEQVNESNELTLTLHHTLMNTGDDNDELDDGDQTSADDDSLVASSSTSSISSSDSSASSSASSSSSSSSPTFEPLKDDEHALTKTTTTAGALKPHSHSQRQATSSSKRQASDNYTKAKVKTTETSTAANKASKVLDRESSTTSGDDDHHDDDDDEQLMVIIDESVVVKKDNYVVPSERARHKRARHRHRRSHHRALIDGLGCGEVVDGTTGSAPDTPGHEHGGIGTTTTTTTTTTRLKGSQKQNNSSNTQNGALKTSSVAFDLSPLSATPSEYTVHTNMVGIGADADTETCTPSGRESKQVDSRQTTCGSPKVNAAASSAHGKRPSSGCSVKRHSADTAWSPSAAAAAAAATGAVIGDKPRASSSVALASGMSASSSRMSTPRTSVTRALAHESPSAALTGVGSQGAPGVGTSVGVGVVVSSSTPRTSSRRSSSASAASAFAAATAAASNPTLGPYAATSGATPNTMGGAMVGVDCGGALVGGQCCATGCVNCRRAVSPLQSRASSRFSSSAGLGTDGGWPPLGTPPPPAHLTGGVHAIGVGVSVGGARHAHRHSSASMAMGGMAAAAGRMHTPTTNASSASTSCVGLNHHHHQQQQHQGMAASATSLVQAPPGGNTMGSQVTASAATSTCVSAGAQQLRSAATIRVLSVLRHWVSKHAQDFESDPQLAHETHEFLAELIADPSLLPAEHKAAVQLQQLVAKAPYARHERVDLDLLLATPARASPDTIETLSALELAETMTYLDHKIFLSIRAGEFLGQAWMKEDKALKAPHILLITKRFNDMSRLVSSEIIRVGELSRRVAIIEKWTNVAHICRVVHNFNGVLQICAAFENSSIFRLRKTWEKVAKTTRTTIDQLQGLVSTDSRFRNMRDAISRCDPPCIPYVGMYLSDLSFIEEGTPDFSPEGLLNFSKMRMMAHVIREIQHLQNGTYKIEFNPKVAHYLLDTSRHLSDNEMYRMSLSIEPRLSTPGGLSRHRHLPVIPYSVVNQQQQHQQQQHQQQPHLSVSPSKSPL</sequence>
<dbReference type="InterPro" id="IPR023578">
    <property type="entry name" value="Ras_GEF_dom_sf"/>
</dbReference>
<evidence type="ECO:0000259" key="5">
    <source>
        <dbReference type="PROSITE" id="PS50009"/>
    </source>
</evidence>
<feature type="compositionally biased region" description="Polar residues" evidence="3">
    <location>
        <begin position="1803"/>
        <end position="1827"/>
    </location>
</feature>
<gene>
    <name evidence="7" type="primary">Rasgrf2</name>
    <name evidence="7" type="ORF">GZH46_00692</name>
</gene>
<feature type="compositionally biased region" description="Polar residues" evidence="3">
    <location>
        <begin position="247"/>
        <end position="256"/>
    </location>
</feature>
<feature type="region of interest" description="Disordered" evidence="3">
    <location>
        <begin position="336"/>
        <end position="362"/>
    </location>
</feature>
<feature type="compositionally biased region" description="Polar residues" evidence="3">
    <location>
        <begin position="3180"/>
        <end position="3191"/>
    </location>
</feature>
<proteinExistence type="predicted"/>
<dbReference type="PROSITE" id="PS50003">
    <property type="entry name" value="PH_DOMAIN"/>
    <property type="match status" value="2"/>
</dbReference>
<feature type="domain" description="Ras-GEF" evidence="5">
    <location>
        <begin position="2912"/>
        <end position="3144"/>
    </location>
</feature>
<dbReference type="InterPro" id="IPR000651">
    <property type="entry name" value="Ras-like_Gua-exchang_fac_N"/>
</dbReference>
<dbReference type="InterPro" id="IPR011993">
    <property type="entry name" value="PH-like_dom_sf"/>
</dbReference>
<evidence type="ECO:0000256" key="3">
    <source>
        <dbReference type="SAM" id="MobiDB-lite"/>
    </source>
</evidence>
<feature type="region of interest" description="Disordered" evidence="3">
    <location>
        <begin position="2387"/>
        <end position="2432"/>
    </location>
</feature>
<dbReference type="Gene3D" id="1.10.840.10">
    <property type="entry name" value="Ras guanine-nucleotide exchange factors catalytic domain"/>
    <property type="match status" value="1"/>
</dbReference>
<feature type="compositionally biased region" description="Polar residues" evidence="3">
    <location>
        <begin position="2175"/>
        <end position="2185"/>
    </location>
</feature>